<evidence type="ECO:0000256" key="7">
    <source>
        <dbReference type="PIRSR" id="PIRSR615500-1"/>
    </source>
</evidence>
<feature type="active site" description="Charge relay system" evidence="7 8">
    <location>
        <position position="99"/>
    </location>
</feature>
<dbReference type="GO" id="GO:0012505">
    <property type="term" value="C:endomembrane system"/>
    <property type="evidence" value="ECO:0007669"/>
    <property type="project" value="UniProtKB-ARBA"/>
</dbReference>
<feature type="active site" description="Charge relay system" evidence="7 8">
    <location>
        <position position="137"/>
    </location>
</feature>
<dbReference type="Gene3D" id="3.40.50.200">
    <property type="entry name" value="Peptidase S8/S53 domain"/>
    <property type="match status" value="1"/>
</dbReference>
<dbReference type="AlphaFoldDB" id="A0A6F8PKV0"/>
<dbReference type="InterPro" id="IPR000209">
    <property type="entry name" value="Peptidase_S8/S53_dom"/>
</dbReference>
<dbReference type="PROSITE" id="PS51829">
    <property type="entry name" value="P_HOMO_B"/>
    <property type="match status" value="1"/>
</dbReference>
<dbReference type="PRINTS" id="PR00723">
    <property type="entry name" value="SUBTILISIN"/>
</dbReference>
<evidence type="ECO:0000256" key="3">
    <source>
        <dbReference type="ARBA" id="ARBA00022729"/>
    </source>
</evidence>
<accession>A0A6F8PKV0</accession>
<dbReference type="GO" id="GO:0005737">
    <property type="term" value="C:cytoplasm"/>
    <property type="evidence" value="ECO:0007669"/>
    <property type="project" value="UniProtKB-ARBA"/>
</dbReference>
<dbReference type="InterPro" id="IPR034182">
    <property type="entry name" value="Kexin/furin"/>
</dbReference>
<dbReference type="PROSITE" id="PS00137">
    <property type="entry name" value="SUBTILASE_HIS"/>
    <property type="match status" value="1"/>
</dbReference>
<dbReference type="Proteomes" id="UP000501466">
    <property type="component" value="Chromosome"/>
</dbReference>
<keyword evidence="5 8" id="KW-0720">Serine protease</keyword>
<evidence type="ECO:0000313" key="12">
    <source>
        <dbReference type="Proteomes" id="UP000501466"/>
    </source>
</evidence>
<dbReference type="PROSITE" id="PS00136">
    <property type="entry name" value="SUBTILASE_ASP"/>
    <property type="match status" value="1"/>
</dbReference>
<dbReference type="GO" id="GO:0004252">
    <property type="term" value="F:serine-type endopeptidase activity"/>
    <property type="evidence" value="ECO:0007669"/>
    <property type="project" value="UniProtKB-UniRule"/>
</dbReference>
<keyword evidence="6" id="KW-0106">Calcium</keyword>
<dbReference type="GO" id="GO:0016485">
    <property type="term" value="P:protein processing"/>
    <property type="evidence" value="ECO:0007669"/>
    <property type="project" value="TreeGrafter"/>
</dbReference>
<dbReference type="RefSeq" id="WP_173290312.1">
    <property type="nucleotide sequence ID" value="NZ_AP021888.1"/>
</dbReference>
<evidence type="ECO:0000256" key="6">
    <source>
        <dbReference type="ARBA" id="ARBA00022837"/>
    </source>
</evidence>
<dbReference type="InterPro" id="IPR036852">
    <property type="entry name" value="Peptidase_S8/S53_dom_sf"/>
</dbReference>
<dbReference type="InterPro" id="IPR023827">
    <property type="entry name" value="Peptidase_S8_Asp-AS"/>
</dbReference>
<evidence type="ECO:0000259" key="10">
    <source>
        <dbReference type="PROSITE" id="PS51829"/>
    </source>
</evidence>
<dbReference type="Pfam" id="PF01483">
    <property type="entry name" value="P_proprotein"/>
    <property type="match status" value="1"/>
</dbReference>
<evidence type="ECO:0000256" key="2">
    <source>
        <dbReference type="ARBA" id="ARBA00022670"/>
    </source>
</evidence>
<evidence type="ECO:0000313" key="11">
    <source>
        <dbReference type="EMBL" id="BBP42677.1"/>
    </source>
</evidence>
<evidence type="ECO:0000256" key="8">
    <source>
        <dbReference type="PROSITE-ProRule" id="PRU01240"/>
    </source>
</evidence>
<dbReference type="PANTHER" id="PTHR42884">
    <property type="entry name" value="PROPROTEIN CONVERTASE SUBTILISIN/KEXIN-RELATED"/>
    <property type="match status" value="1"/>
</dbReference>
<dbReference type="SUPFAM" id="SSF52743">
    <property type="entry name" value="Subtilisin-like"/>
    <property type="match status" value="1"/>
</dbReference>
<dbReference type="Gene3D" id="2.60.120.260">
    <property type="entry name" value="Galactose-binding domain-like"/>
    <property type="match status" value="1"/>
</dbReference>
<gene>
    <name evidence="11" type="ORF">THMIRHAT_04230</name>
</gene>
<dbReference type="KEGG" id="tzo:THMIRHAT_04230"/>
<feature type="signal peptide" evidence="9">
    <location>
        <begin position="1"/>
        <end position="21"/>
    </location>
</feature>
<dbReference type="CDD" id="cd04059">
    <property type="entry name" value="Peptidases_S8_Protein_convertases_Kexins_Furin-like"/>
    <property type="match status" value="1"/>
</dbReference>
<feature type="domain" description="P/Homo B" evidence="10">
    <location>
        <begin position="470"/>
        <end position="618"/>
    </location>
</feature>
<dbReference type="InterPro" id="IPR023828">
    <property type="entry name" value="Peptidase_S8_Ser-AS"/>
</dbReference>
<dbReference type="PROSITE" id="PS00138">
    <property type="entry name" value="SUBTILASE_SER"/>
    <property type="match status" value="1"/>
</dbReference>
<comment type="similarity">
    <text evidence="1">Belongs to the peptidase S8 family. Furin subfamily.</text>
</comment>
<dbReference type="GO" id="GO:0016020">
    <property type="term" value="C:membrane"/>
    <property type="evidence" value="ECO:0007669"/>
    <property type="project" value="TreeGrafter"/>
</dbReference>
<dbReference type="PANTHER" id="PTHR42884:SF14">
    <property type="entry name" value="NEUROENDOCRINE CONVERTASE 1"/>
    <property type="match status" value="1"/>
</dbReference>
<sequence>MVNQKLTAGLLLLSLAGCGGGGGVAVSVSPEEDTWTGTELPEITSLDDPLLSYQWYLNNTAQLADSPSAGTAYEDMHGFSGGIYARNYTGRGIKIALIDTGLEIAHEDLSTNVLPNGSFNFVTGTTDPTSTLTSGDHGTAVAGLAGARGGNGIGISGVAPSAYLQGFNLLSSSGEITKELAALGYESARVNFANLTSHWTDIFSRSYGNNQDIVNPVNSSDYLYTESVLDGIQSGTEQLRDGKGALYIKAVGNEYNGGSAFSSSWCAEAAAHQVTCYNANQETENATPFQIVVGAFNASGVRSDYSNTGSALWISAAGGQYGDDAPALMTTDQSGCRSGYSQSYRYRVDVDTAFNLGFSGSGNESCNYYSAFNGTSAATPLVSGVAALLLEAYPEAGWRDIKHFLAASARQIQPALAAKTLDINSTRVTIEQGWVTNQAGYHFSNEFGFGAVDVIAALDKALEWKNLGQKQPGLVEIESQNQVLSVNNEIPNFDATGISRTLSFTQTRTVETMELTLSIMGLDNNASGSTAHKIDASDYLIQLTSPSGTKSILMTPFNAYRSSYDMPNLRLVSHAFYGESLNGTWTLQVLDVDQNTQNAIQDVGKGKLTEWSLRAYAH</sequence>
<organism evidence="11 12">
    <name type="scientific">Thiosulfativibrio zosterae</name>
    <dbReference type="NCBI Taxonomy" id="2675053"/>
    <lineage>
        <taxon>Bacteria</taxon>
        <taxon>Pseudomonadati</taxon>
        <taxon>Pseudomonadota</taxon>
        <taxon>Gammaproteobacteria</taxon>
        <taxon>Thiotrichales</taxon>
        <taxon>Piscirickettsiaceae</taxon>
        <taxon>Thiosulfativibrio</taxon>
    </lineage>
</organism>
<name>A0A6F8PKV0_9GAMM</name>
<protein>
    <submittedName>
        <fullName evidence="11">Peptidase S8</fullName>
    </submittedName>
</protein>
<proteinExistence type="inferred from homology"/>
<dbReference type="InterPro" id="IPR008979">
    <property type="entry name" value="Galactose-bd-like_sf"/>
</dbReference>
<dbReference type="Pfam" id="PF00082">
    <property type="entry name" value="Peptidase_S8"/>
    <property type="match status" value="1"/>
</dbReference>
<evidence type="ECO:0000256" key="9">
    <source>
        <dbReference type="SAM" id="SignalP"/>
    </source>
</evidence>
<evidence type="ECO:0000256" key="4">
    <source>
        <dbReference type="ARBA" id="ARBA00022801"/>
    </source>
</evidence>
<dbReference type="InterPro" id="IPR015500">
    <property type="entry name" value="Peptidase_S8_subtilisin-rel"/>
</dbReference>
<dbReference type="PROSITE" id="PS51257">
    <property type="entry name" value="PROKAR_LIPOPROTEIN"/>
    <property type="match status" value="1"/>
</dbReference>
<keyword evidence="4 8" id="KW-0378">Hydrolase</keyword>
<keyword evidence="12" id="KW-1185">Reference proteome</keyword>
<dbReference type="InterPro" id="IPR002884">
    <property type="entry name" value="P_dom"/>
</dbReference>
<dbReference type="PROSITE" id="PS51892">
    <property type="entry name" value="SUBTILASE"/>
    <property type="match status" value="1"/>
</dbReference>
<feature type="chain" id="PRO_5026124470" evidence="9">
    <location>
        <begin position="22"/>
        <end position="618"/>
    </location>
</feature>
<dbReference type="InterPro" id="IPR022398">
    <property type="entry name" value="Peptidase_S8_His-AS"/>
</dbReference>
<dbReference type="SUPFAM" id="SSF49785">
    <property type="entry name" value="Galactose-binding domain-like"/>
    <property type="match status" value="1"/>
</dbReference>
<feature type="active site" description="Charge relay system" evidence="7 8">
    <location>
        <position position="376"/>
    </location>
</feature>
<reference evidence="12" key="1">
    <citation type="submission" date="2019-11" db="EMBL/GenBank/DDBJ databases">
        <title>Isolation and characterization of two novel species in the genus Thiomicrorhabdus.</title>
        <authorList>
            <person name="Mochizuki J."/>
            <person name="Kojima H."/>
            <person name="Fukui M."/>
        </authorList>
    </citation>
    <scope>NUCLEOTIDE SEQUENCE [LARGE SCALE GENOMIC DNA]</scope>
    <source>
        <strain evidence="12">AkT22</strain>
    </source>
</reference>
<dbReference type="EMBL" id="AP021888">
    <property type="protein sequence ID" value="BBP42677.1"/>
    <property type="molecule type" value="Genomic_DNA"/>
</dbReference>
<evidence type="ECO:0000256" key="5">
    <source>
        <dbReference type="ARBA" id="ARBA00022825"/>
    </source>
</evidence>
<keyword evidence="2 8" id="KW-0645">Protease</keyword>
<evidence type="ECO:0000256" key="1">
    <source>
        <dbReference type="ARBA" id="ARBA00005325"/>
    </source>
</evidence>
<keyword evidence="3 9" id="KW-0732">Signal</keyword>